<keyword evidence="2" id="KW-1185">Reference proteome</keyword>
<proteinExistence type="predicted"/>
<evidence type="ECO:0000313" key="1">
    <source>
        <dbReference type="EMBL" id="MFC7615546.1"/>
    </source>
</evidence>
<gene>
    <name evidence="1" type="ORF">ACFQV2_20625</name>
</gene>
<dbReference type="SUPFAM" id="SSF48452">
    <property type="entry name" value="TPR-like"/>
    <property type="match status" value="1"/>
</dbReference>
<sequence>MPALRALDAGKLRSAASALASAYPGDGATLWRAPTPDRLADTHLLATAEAQPTDAEWDEHVHAVCATDDPAVAEHATRVLTRALTTPGARHRHAVGLRRLLGSITSLVRACPAYLPPLARIDPVRFRDLIVEQVALAPSATVAELAADLTGPTTSRLAIAVAVARRRAADDPRHLAGLSARLAEAGDLPAALDAAERAVALVTDPDDRASAHTALCHRLAEHDRPAEALTAARTAADLRSAAPPAVRGFAQHNLALRLTDAGHPDEAVDAAAEAVDLLLAAGGQHRPGSPPR</sequence>
<name>A0ABW2TRW5_9PSEU</name>
<dbReference type="InterPro" id="IPR011990">
    <property type="entry name" value="TPR-like_helical_dom_sf"/>
</dbReference>
<comment type="caution">
    <text evidence="1">The sequence shown here is derived from an EMBL/GenBank/DDBJ whole genome shotgun (WGS) entry which is preliminary data.</text>
</comment>
<evidence type="ECO:0008006" key="3">
    <source>
        <dbReference type="Google" id="ProtNLM"/>
    </source>
</evidence>
<dbReference type="Proteomes" id="UP001596512">
    <property type="component" value="Unassembled WGS sequence"/>
</dbReference>
<dbReference type="EMBL" id="JBHTEY010000004">
    <property type="protein sequence ID" value="MFC7615546.1"/>
    <property type="molecule type" value="Genomic_DNA"/>
</dbReference>
<protein>
    <recommendedName>
        <fullName evidence="3">Tetratricopeptide repeat-containing protein</fullName>
    </recommendedName>
</protein>
<organism evidence="1 2">
    <name type="scientific">Actinokineospora soli</name>
    <dbReference type="NCBI Taxonomy" id="1048753"/>
    <lineage>
        <taxon>Bacteria</taxon>
        <taxon>Bacillati</taxon>
        <taxon>Actinomycetota</taxon>
        <taxon>Actinomycetes</taxon>
        <taxon>Pseudonocardiales</taxon>
        <taxon>Pseudonocardiaceae</taxon>
        <taxon>Actinokineospora</taxon>
    </lineage>
</organism>
<reference evidence="2" key="1">
    <citation type="journal article" date="2019" name="Int. J. Syst. Evol. Microbiol.">
        <title>The Global Catalogue of Microorganisms (GCM) 10K type strain sequencing project: providing services to taxonomists for standard genome sequencing and annotation.</title>
        <authorList>
            <consortium name="The Broad Institute Genomics Platform"/>
            <consortium name="The Broad Institute Genome Sequencing Center for Infectious Disease"/>
            <person name="Wu L."/>
            <person name="Ma J."/>
        </authorList>
    </citation>
    <scope>NUCLEOTIDE SEQUENCE [LARGE SCALE GENOMIC DNA]</scope>
    <source>
        <strain evidence="2">JCM 17695</strain>
    </source>
</reference>
<evidence type="ECO:0000313" key="2">
    <source>
        <dbReference type="Proteomes" id="UP001596512"/>
    </source>
</evidence>
<dbReference type="Gene3D" id="1.25.40.10">
    <property type="entry name" value="Tetratricopeptide repeat domain"/>
    <property type="match status" value="1"/>
</dbReference>
<accession>A0ABW2TRW5</accession>